<dbReference type="Gene3D" id="3.40.50.150">
    <property type="entry name" value="Vaccinia Virus protein VP39"/>
    <property type="match status" value="1"/>
</dbReference>
<keyword evidence="6" id="KW-0511">Multifunctional enzyme</keyword>
<dbReference type="PROSITE" id="PS00012">
    <property type="entry name" value="PHOSPHOPANTETHEINE"/>
    <property type="match status" value="1"/>
</dbReference>
<keyword evidence="4" id="KW-0521">NADP</keyword>
<dbReference type="FunFam" id="3.40.50.720:FF:000209">
    <property type="entry name" value="Polyketide synthase Pks12"/>
    <property type="match status" value="1"/>
</dbReference>
<dbReference type="InterPro" id="IPR050091">
    <property type="entry name" value="PKS_NRPS_Biosynth_Enz"/>
</dbReference>
<dbReference type="PANTHER" id="PTHR43775:SF29">
    <property type="entry name" value="ASPERFURANONE POLYKETIDE SYNTHASE AFOG-RELATED"/>
    <property type="match status" value="1"/>
</dbReference>
<dbReference type="Proteomes" id="UP000326924">
    <property type="component" value="Unassembled WGS sequence"/>
</dbReference>
<dbReference type="SUPFAM" id="SSF51735">
    <property type="entry name" value="NAD(P)-binding Rossmann-fold domains"/>
    <property type="match status" value="2"/>
</dbReference>
<dbReference type="InterPro" id="IPR020841">
    <property type="entry name" value="PKS_Beta-ketoAc_synthase_dom"/>
</dbReference>
<dbReference type="GO" id="GO:0031177">
    <property type="term" value="F:phosphopantetheine binding"/>
    <property type="evidence" value="ECO:0007669"/>
    <property type="project" value="InterPro"/>
</dbReference>
<reference evidence="13 14" key="1">
    <citation type="submission" date="2019-09" db="EMBL/GenBank/DDBJ databases">
        <title>Draft genome of the ectomycorrhizal ascomycete Sphaerosporella brunnea.</title>
        <authorList>
            <consortium name="DOE Joint Genome Institute"/>
            <person name="Benucci G.M."/>
            <person name="Marozzi G."/>
            <person name="Antonielli L."/>
            <person name="Sanchez S."/>
            <person name="Marco P."/>
            <person name="Wang X."/>
            <person name="Falini L.B."/>
            <person name="Barry K."/>
            <person name="Haridas S."/>
            <person name="Lipzen A."/>
            <person name="Labutti K."/>
            <person name="Grigoriev I.V."/>
            <person name="Murat C."/>
            <person name="Martin F."/>
            <person name="Albertini E."/>
            <person name="Donnini D."/>
            <person name="Bonito G."/>
        </authorList>
    </citation>
    <scope>NUCLEOTIDE SEQUENCE [LARGE SCALE GENOMIC DNA]</scope>
    <source>
        <strain evidence="13 14">Sb_GMNB300</strain>
    </source>
</reference>
<keyword evidence="2" id="KW-0597">Phosphoprotein</keyword>
<dbReference type="InterPro" id="IPR009081">
    <property type="entry name" value="PP-bd_ACP"/>
</dbReference>
<dbReference type="GO" id="GO:0030639">
    <property type="term" value="P:polyketide biosynthetic process"/>
    <property type="evidence" value="ECO:0007669"/>
    <property type="project" value="UniProtKB-ARBA"/>
</dbReference>
<dbReference type="Pfam" id="PF00109">
    <property type="entry name" value="ketoacyl-synt"/>
    <property type="match status" value="1"/>
</dbReference>
<dbReference type="PROSITE" id="PS00606">
    <property type="entry name" value="KS3_1"/>
    <property type="match status" value="1"/>
</dbReference>
<feature type="region of interest" description="N-terminal hotdog fold" evidence="8">
    <location>
        <begin position="1012"/>
        <end position="1146"/>
    </location>
</feature>
<dbReference type="InterPro" id="IPR036291">
    <property type="entry name" value="NAD(P)-bd_dom_sf"/>
</dbReference>
<dbReference type="SUPFAM" id="SSF53901">
    <property type="entry name" value="Thiolase-like"/>
    <property type="match status" value="1"/>
</dbReference>
<dbReference type="SMART" id="SM00825">
    <property type="entry name" value="PKS_KS"/>
    <property type="match status" value="1"/>
</dbReference>
<proteinExistence type="predicted"/>
<evidence type="ECO:0000259" key="10">
    <source>
        <dbReference type="PROSITE" id="PS50075"/>
    </source>
</evidence>
<dbReference type="PROSITE" id="PS50075">
    <property type="entry name" value="CARRIER"/>
    <property type="match status" value="1"/>
</dbReference>
<dbReference type="InterPro" id="IPR001227">
    <property type="entry name" value="Ac_transferase_dom_sf"/>
</dbReference>
<dbReference type="InterPro" id="IPR049551">
    <property type="entry name" value="PKS_DH_C"/>
</dbReference>
<dbReference type="GO" id="GO:0016491">
    <property type="term" value="F:oxidoreductase activity"/>
    <property type="evidence" value="ECO:0007669"/>
    <property type="project" value="UniProtKB-KW"/>
</dbReference>
<keyword evidence="3 13" id="KW-0808">Transferase</keyword>
<organism evidence="13 14">
    <name type="scientific">Sphaerosporella brunnea</name>
    <dbReference type="NCBI Taxonomy" id="1250544"/>
    <lineage>
        <taxon>Eukaryota</taxon>
        <taxon>Fungi</taxon>
        <taxon>Dikarya</taxon>
        <taxon>Ascomycota</taxon>
        <taxon>Pezizomycotina</taxon>
        <taxon>Pezizomycetes</taxon>
        <taxon>Pezizales</taxon>
        <taxon>Pyronemataceae</taxon>
        <taxon>Sphaerosporella</taxon>
    </lineage>
</organism>
<dbReference type="InParanoid" id="A0A5J5EVH2"/>
<dbReference type="SUPFAM" id="SSF55048">
    <property type="entry name" value="Probable ACP-binding domain of malonyl-CoA ACP transacylase"/>
    <property type="match status" value="1"/>
</dbReference>
<keyword evidence="14" id="KW-1185">Reference proteome</keyword>
<dbReference type="InterPro" id="IPR032821">
    <property type="entry name" value="PKS_assoc"/>
</dbReference>
<feature type="active site" description="Proton donor; for dehydratase activity" evidence="8">
    <location>
        <position position="1241"/>
    </location>
</feature>
<name>A0A5J5EVH2_9PEZI</name>
<dbReference type="InterPro" id="IPR016039">
    <property type="entry name" value="Thiolase-like"/>
</dbReference>
<dbReference type="SUPFAM" id="SSF50129">
    <property type="entry name" value="GroES-like"/>
    <property type="match status" value="1"/>
</dbReference>
<evidence type="ECO:0000256" key="3">
    <source>
        <dbReference type="ARBA" id="ARBA00022679"/>
    </source>
</evidence>
<dbReference type="Pfam" id="PF23297">
    <property type="entry name" value="ACP_SdgA_C"/>
    <property type="match status" value="1"/>
</dbReference>
<dbReference type="Pfam" id="PF00698">
    <property type="entry name" value="Acyl_transf_1"/>
    <property type="match status" value="1"/>
</dbReference>
<feature type="region of interest" description="Disordered" evidence="9">
    <location>
        <begin position="1"/>
        <end position="33"/>
    </location>
</feature>
<dbReference type="SUPFAM" id="SSF52151">
    <property type="entry name" value="FabD/lysophospholipase-like"/>
    <property type="match status" value="1"/>
</dbReference>
<dbReference type="SMART" id="SM00826">
    <property type="entry name" value="PKS_DH"/>
    <property type="match status" value="1"/>
</dbReference>
<evidence type="ECO:0000313" key="14">
    <source>
        <dbReference type="Proteomes" id="UP000326924"/>
    </source>
</evidence>
<dbReference type="InterPro" id="IPR020843">
    <property type="entry name" value="ER"/>
</dbReference>
<evidence type="ECO:0000256" key="9">
    <source>
        <dbReference type="SAM" id="MobiDB-lite"/>
    </source>
</evidence>
<dbReference type="InterPro" id="IPR013154">
    <property type="entry name" value="ADH-like_N"/>
</dbReference>
<evidence type="ECO:0000256" key="4">
    <source>
        <dbReference type="ARBA" id="ARBA00022857"/>
    </source>
</evidence>
<dbReference type="Gene3D" id="3.40.366.10">
    <property type="entry name" value="Malonyl-Coenzyme A Acyl Carrier Protein, domain 2"/>
    <property type="match status" value="1"/>
</dbReference>
<dbReference type="InterPro" id="IPR014031">
    <property type="entry name" value="Ketoacyl_synth_C"/>
</dbReference>
<dbReference type="PANTHER" id="PTHR43775">
    <property type="entry name" value="FATTY ACID SYNTHASE"/>
    <property type="match status" value="1"/>
</dbReference>
<feature type="region of interest" description="C-terminal hotdog fold" evidence="8">
    <location>
        <begin position="1175"/>
        <end position="1333"/>
    </location>
</feature>
<feature type="compositionally biased region" description="Polar residues" evidence="9">
    <location>
        <begin position="491"/>
        <end position="508"/>
    </location>
</feature>
<dbReference type="Pfam" id="PF16197">
    <property type="entry name" value="KAsynt_C_assoc"/>
    <property type="match status" value="1"/>
</dbReference>
<protein>
    <submittedName>
        <fullName evidence="13">Fatty acid synthase S-acetyltransferase</fullName>
    </submittedName>
</protein>
<dbReference type="InterPro" id="IPR016036">
    <property type="entry name" value="Malonyl_transacylase_ACP-bd"/>
</dbReference>
<dbReference type="CDD" id="cd02440">
    <property type="entry name" value="AdoMet_MTases"/>
    <property type="match status" value="1"/>
</dbReference>
<dbReference type="InterPro" id="IPR057326">
    <property type="entry name" value="KR_dom"/>
</dbReference>
<sequence length="2644" mass="289382">MPPGRTTSPTSFPYEDDGSIPSQFMHDSGSPEIGFDGDKVSPIAVIGLSLKFCQDATSPEGFWQMLQEGRSGMTEVPESRYNLESFYHPDAERAGTLNVRGAHFVKDDLGAFDAPFFSMTPAEASCMDPQQRGLLETVYRGLENAGVPMQKAAGSRTSVYVGCFTREYEQLHARDPEMNLKYVATGSGTAMLSNRISWFYDLTGPSLTIDTACSSSLNAFHLACQSLHSGDANMSIVGGCNLFYNPETIIPLTNLGFLSPDAKCYSFDDRANGYARGEGFGVVVLKRLSDALRDGDTIRAVCRATGSNQDGKSPGITQPTRKAQATLIRETYATGGLDLHTTRFFEAHGTGTPVGDPIEASAIAEVFDPHRSKEEPLYVGAVKSNIGHLEGAAGIAGLIKTVLVLEKGQIPPNIWFENPNPKIPLDQWNIKFPLALTPWPTKGLRRASVNAFGYGGSNAHAVLEDAYNYLRLRGLSGNHRTIVSSPELKEQQQPSGAEAQTNGHTNGHANGHANGHTNGHANGHEKTMKPRMFVWSGVDELGVKRLATAYLEHLTTHSVSPGDEDRYLGDLSYTLAEKRDAFPWKSFTLATSLSELVENLKTGLTKAVRSSNGLKLGFVFTGQGAQWCRMGQELNAFGVFRNSLLDSDAYLKSLNCSWSLIAELNNDEESSNIHNPAFSQPLCAALQIALVDLMDSWGIRPSAVVGHSSGEIAAAYAVGGLSKQSALRVAYHRGVLSADLAAGSRERTSMMSVGLSKDEVQLYFNKPAVKQANGRLVVACINSPKNVTVSGSDDKVVALKEILDVEGIFARKLKVENAYHSPYMKEIAFDYFRLIRGLVPGDIVNGASMFSSVTGQKVSLEQLCQAEYWVTNMVSPVLFSDAISQLSLSAAPKAKKLGGAKKTTVIDHLVEVGPHAALRGSVRDIINAMSKSSNVGYDSLIQRGISALDTVLNVVGGLYCRGYLVKLSALNNAGEKPHMLVDLPEYPFNHSQLYWAESRLSKNFRFRKSPRHELLGAPIADWNPSEAQWRGFLRVNENPWIKDHRITGTTIYPGAGMLVMAIEASRQIANTSKKIKGYRIKEACFHKALTVPLNSDGIETHFYLRPVKDSSYSSSSVWNEFLLCSYEAGEWKENCRGTIGVEYEEAYTPVDAGREAEKQLQKYREIQEAANKSCNITISAKQVYELFSTVGLDLGPSFQCLTDVRYNKNDEAVATIQTQDLRAKMPKGHVHPHVIHPTILDSVLQLMVPAVSRGGKELTQVMIPTFIRDLWVSSELGPGTQPPVFKMEGYASAHYQGFREAECSIIASNPSTKEPWVLVEGFRATAVSSGMHSSAENDWRRLCFNLDWKPDIHLLDQKQASRVLTAPNDTPAEVPDKEIEELEFICFMYISKYIKGFTDEQVAEMLPHHQKYVSFMKHQLERYETGSLLHGNPEWRDLAQDEDYVQQLLDRIEGAHPDGKLGVTVGENVVGILTGKVDPLEILFKEKLVENVYRYGIGAEIGYEKLVAYLDAYAHKNADINILEIGAGTGGATLPILKTLMHHGEEEAGAARFAHYDYTDISAGFFEKAKELFKDSADRMSFRTLDIEEDPIQQGFEAEKYDIVLAANVIHATKSLDRSLQNARKLLKPGGKLILFEMTNPEVIRTGFTFGVLPGWWLSVEENRKWGPLMSQEDWDVVLRRNKFTGVDIGLADFPDLRNHLVGLMVSTAASEGPAAQTLPKTVIVTATNSTLQQSVAEQLMFRLEAQAQGCELISLTDASATAFEHKSCIFLPELEESLLSDISTEDYQALQKMIAAASGVLWLTQGGGTTPENPNAELVTGLARCIQSENSSFSFIHLTLDGTKPSRNVVDTVDTILKVFKHTALPGPDRHETIYAEKDGVLYIARAIEANYLNHFISEKTTLGEARLQRFGQEPIRPLKLSIASPGLLDSLQFVDDPEYERPILPEEFELEVKATGMNFLDIMIALGQVSNDFLGGECSGIVTRAGDKSSFKVGDRIVCIAKGAYKTLVRQTATLAARIPDHMSFQEAAALPIVYCTAYYALKNVAQMRSGETVLIHWGTGGVGQAAIQLAQLMGAEIFVTVGTEEKRDFIMRTYGVPESHIFSSRDMTFVQGVRRMTNGRGVDVVLNSMSGEGLRRSWECIAPFGRFIEVGKRDIHDSARLSMHPFTKNSIFASVDLTFMNDVGPQLLSELLTGVMSLAHEKKIGPPQPLNIYPYSKIEEAFRFMQSGKHLGKIVLEANKDDLVMAVPDSKPAYYFDENATYVISGGLGGLGRSVARWMASRKAKNLILLSRSGAQSDASKALVAELEASGVKIAAPKCDVSDEETLAAVIKECSKDMPPIKGCIQGSMVLRDSIFENMSLKDFDAAIKPKVQGSWNLHSLLPKDLDFFVLLSSASGVTGNRGQGNYCIGNAYQDALARHRTSLGLKAIALDLGMILSVGFAAENQEVMDNLKAAGFIGIREEEFLAMLDYHCNPNLPVTSPLKSQVVTGMETPAALKAKGIDEPFWMRDPLFKQFFQMGRSGADAAGDSGSSVSYEALLSTVDSVDSAGGVIAEGLVRKLSRALSIRTEDIDTSRPLHAYGVDSLVAVELRNWFIKEIGADVAVFDIMGSGSIAGLSLVAAQRSKYVQPQVAAAGRADAA</sequence>
<feature type="compositionally biased region" description="Polar residues" evidence="9">
    <location>
        <begin position="1"/>
        <end position="11"/>
    </location>
</feature>
<dbReference type="Pfam" id="PF23114">
    <property type="entry name" value="NAD-bd_HRPKS_sdrA"/>
    <property type="match status" value="1"/>
</dbReference>
<dbReference type="EMBL" id="VXIS01000101">
    <property type="protein sequence ID" value="KAA8905059.1"/>
    <property type="molecule type" value="Genomic_DNA"/>
</dbReference>
<dbReference type="InterPro" id="IPR056501">
    <property type="entry name" value="NAD-bd_HRPKS_sdrA"/>
</dbReference>
<dbReference type="SUPFAM" id="SSF47336">
    <property type="entry name" value="ACP-like"/>
    <property type="match status" value="1"/>
</dbReference>
<keyword evidence="1" id="KW-0596">Phosphopantetheine</keyword>
<dbReference type="Pfam" id="PF08659">
    <property type="entry name" value="KR"/>
    <property type="match status" value="1"/>
</dbReference>
<dbReference type="InterPro" id="IPR018201">
    <property type="entry name" value="Ketoacyl_synth_AS"/>
</dbReference>
<dbReference type="CDD" id="cd05195">
    <property type="entry name" value="enoyl_red"/>
    <property type="match status" value="1"/>
</dbReference>
<dbReference type="InterPro" id="IPR014043">
    <property type="entry name" value="Acyl_transferase_dom"/>
</dbReference>
<dbReference type="InterPro" id="IPR020806">
    <property type="entry name" value="PKS_PP-bd"/>
</dbReference>
<dbReference type="InterPro" id="IPR029063">
    <property type="entry name" value="SAM-dependent_MTases_sf"/>
</dbReference>
<evidence type="ECO:0000256" key="5">
    <source>
        <dbReference type="ARBA" id="ARBA00023002"/>
    </source>
</evidence>
<feature type="domain" description="PKS/mFAS DH" evidence="12">
    <location>
        <begin position="1012"/>
        <end position="1333"/>
    </location>
</feature>
<feature type="region of interest" description="Disordered" evidence="9">
    <location>
        <begin position="486"/>
        <end position="525"/>
    </location>
</feature>
<dbReference type="InterPro" id="IPR042104">
    <property type="entry name" value="PKS_dehydratase_sf"/>
</dbReference>
<evidence type="ECO:0000259" key="12">
    <source>
        <dbReference type="PROSITE" id="PS52019"/>
    </source>
</evidence>
<evidence type="ECO:0000256" key="2">
    <source>
        <dbReference type="ARBA" id="ARBA00022553"/>
    </source>
</evidence>
<dbReference type="PROSITE" id="PS52004">
    <property type="entry name" value="KS3_2"/>
    <property type="match status" value="1"/>
</dbReference>
<dbReference type="SMART" id="SM00822">
    <property type="entry name" value="PKS_KR"/>
    <property type="match status" value="1"/>
</dbReference>
<dbReference type="GO" id="GO:1901336">
    <property type="term" value="P:lactone biosynthetic process"/>
    <property type="evidence" value="ECO:0007669"/>
    <property type="project" value="UniProtKB-ARBA"/>
</dbReference>
<dbReference type="Gene3D" id="1.10.1200.10">
    <property type="entry name" value="ACP-like"/>
    <property type="match status" value="1"/>
</dbReference>
<dbReference type="InterPro" id="IPR016035">
    <property type="entry name" value="Acyl_Trfase/lysoPLipase"/>
</dbReference>
<dbReference type="CDD" id="cd00833">
    <property type="entry name" value="PKS"/>
    <property type="match status" value="1"/>
</dbReference>
<evidence type="ECO:0000256" key="1">
    <source>
        <dbReference type="ARBA" id="ARBA00022450"/>
    </source>
</evidence>
<evidence type="ECO:0000256" key="8">
    <source>
        <dbReference type="PROSITE-ProRule" id="PRU01363"/>
    </source>
</evidence>
<feature type="active site" description="Proton acceptor; for dehydratase activity" evidence="8">
    <location>
        <position position="1044"/>
    </location>
</feature>
<evidence type="ECO:0000313" key="13">
    <source>
        <dbReference type="EMBL" id="KAA8905059.1"/>
    </source>
</evidence>
<dbReference type="InterPro" id="IPR013217">
    <property type="entry name" value="Methyltransf_12"/>
</dbReference>
<feature type="domain" description="Carrier" evidence="10">
    <location>
        <begin position="2551"/>
        <end position="2628"/>
    </location>
</feature>
<dbReference type="SMART" id="SM00827">
    <property type="entry name" value="PKS_AT"/>
    <property type="match status" value="1"/>
</dbReference>
<evidence type="ECO:0000256" key="7">
    <source>
        <dbReference type="ARBA" id="ARBA00023315"/>
    </source>
</evidence>
<keyword evidence="7" id="KW-0012">Acyltransferase</keyword>
<dbReference type="Gene3D" id="3.90.180.10">
    <property type="entry name" value="Medium-chain alcohol dehydrogenases, catalytic domain"/>
    <property type="match status" value="1"/>
</dbReference>
<dbReference type="InterPro" id="IPR020807">
    <property type="entry name" value="PKS_DH"/>
</dbReference>
<dbReference type="Pfam" id="PF08242">
    <property type="entry name" value="Methyltransf_12"/>
    <property type="match status" value="1"/>
</dbReference>
<dbReference type="InterPro" id="IPR014030">
    <property type="entry name" value="Ketoacyl_synth_N"/>
</dbReference>
<dbReference type="GO" id="GO:0006633">
    <property type="term" value="P:fatty acid biosynthetic process"/>
    <property type="evidence" value="ECO:0007669"/>
    <property type="project" value="InterPro"/>
</dbReference>
<dbReference type="Pfam" id="PF21089">
    <property type="entry name" value="PKS_DH_N"/>
    <property type="match status" value="1"/>
</dbReference>
<keyword evidence="5" id="KW-0560">Oxidoreductase</keyword>
<dbReference type="Pfam" id="PF14765">
    <property type="entry name" value="PS-DH"/>
    <property type="match status" value="1"/>
</dbReference>
<dbReference type="PROSITE" id="PS52019">
    <property type="entry name" value="PKS_MFAS_DH"/>
    <property type="match status" value="1"/>
</dbReference>
<dbReference type="Gene3D" id="3.40.50.720">
    <property type="entry name" value="NAD(P)-binding Rossmann-like Domain"/>
    <property type="match status" value="3"/>
</dbReference>
<feature type="domain" description="Ketosynthase family 3 (KS3)" evidence="11">
    <location>
        <begin position="40"/>
        <end position="465"/>
    </location>
</feature>
<dbReference type="OrthoDB" id="329835at2759"/>
<dbReference type="InterPro" id="IPR036736">
    <property type="entry name" value="ACP-like_sf"/>
</dbReference>
<dbReference type="GO" id="GO:0004312">
    <property type="term" value="F:fatty acid synthase activity"/>
    <property type="evidence" value="ECO:0007669"/>
    <property type="project" value="TreeGrafter"/>
</dbReference>
<dbReference type="Gene3D" id="3.40.47.10">
    <property type="match status" value="1"/>
</dbReference>
<dbReference type="Pfam" id="PF02801">
    <property type="entry name" value="Ketoacyl-synt_C"/>
    <property type="match status" value="1"/>
</dbReference>
<dbReference type="SUPFAM" id="SSF53335">
    <property type="entry name" value="S-adenosyl-L-methionine-dependent methyltransferases"/>
    <property type="match status" value="1"/>
</dbReference>
<comment type="caution">
    <text evidence="13">The sequence shown here is derived from an EMBL/GenBank/DDBJ whole genome shotgun (WGS) entry which is preliminary data.</text>
</comment>
<dbReference type="Gene3D" id="3.10.129.110">
    <property type="entry name" value="Polyketide synthase dehydratase"/>
    <property type="match status" value="1"/>
</dbReference>
<evidence type="ECO:0000256" key="6">
    <source>
        <dbReference type="ARBA" id="ARBA00023268"/>
    </source>
</evidence>
<dbReference type="InterPro" id="IPR011032">
    <property type="entry name" value="GroES-like_sf"/>
</dbReference>
<dbReference type="Pfam" id="PF08240">
    <property type="entry name" value="ADH_N"/>
    <property type="match status" value="1"/>
</dbReference>
<gene>
    <name evidence="13" type="ORF">FN846DRAFT_796848</name>
</gene>
<dbReference type="SMART" id="SM00829">
    <property type="entry name" value="PKS_ER"/>
    <property type="match status" value="1"/>
</dbReference>
<dbReference type="InterPro" id="IPR049552">
    <property type="entry name" value="PKS_DH_N"/>
</dbReference>
<accession>A0A5J5EVH2</accession>
<dbReference type="InterPro" id="IPR013968">
    <property type="entry name" value="PKS_KR"/>
</dbReference>
<dbReference type="GO" id="GO:0004315">
    <property type="term" value="F:3-oxoacyl-[acyl-carrier-protein] synthase activity"/>
    <property type="evidence" value="ECO:0007669"/>
    <property type="project" value="InterPro"/>
</dbReference>
<evidence type="ECO:0000259" key="11">
    <source>
        <dbReference type="PROSITE" id="PS52004"/>
    </source>
</evidence>
<dbReference type="Pfam" id="PF13602">
    <property type="entry name" value="ADH_zinc_N_2"/>
    <property type="match status" value="1"/>
</dbReference>
<dbReference type="SMART" id="SM00823">
    <property type="entry name" value="PKS_PP"/>
    <property type="match status" value="1"/>
</dbReference>
<dbReference type="InterPro" id="IPR049900">
    <property type="entry name" value="PKS_mFAS_DH"/>
</dbReference>
<dbReference type="InterPro" id="IPR006162">
    <property type="entry name" value="Ppantetheine_attach_site"/>
</dbReference>